<dbReference type="KEGG" id="csr:Cspa_c28720"/>
<evidence type="ECO:0000256" key="5">
    <source>
        <dbReference type="ARBA" id="ARBA00022989"/>
    </source>
</evidence>
<protein>
    <submittedName>
        <fullName evidence="9">Acyltransferase 3</fullName>
    </submittedName>
</protein>
<keyword evidence="9" id="KW-0012">Acyltransferase</keyword>
<gene>
    <name evidence="9" type="ORF">Cspa_c28720</name>
</gene>
<dbReference type="HOGENOM" id="CLU_047714_0_2_9"/>
<feature type="transmembrane region" description="Helical" evidence="7">
    <location>
        <begin position="156"/>
        <end position="174"/>
    </location>
</feature>
<dbReference type="PATRIC" id="fig|931276.5.peg.2888"/>
<feature type="transmembrane region" description="Helical" evidence="7">
    <location>
        <begin position="126"/>
        <end position="144"/>
    </location>
</feature>
<evidence type="ECO:0000259" key="8">
    <source>
        <dbReference type="Pfam" id="PF01757"/>
    </source>
</evidence>
<organism evidence="9 10">
    <name type="scientific">Clostridium saccharoperbutylacetonicum N1-4(HMT)</name>
    <dbReference type="NCBI Taxonomy" id="931276"/>
    <lineage>
        <taxon>Bacteria</taxon>
        <taxon>Bacillati</taxon>
        <taxon>Bacillota</taxon>
        <taxon>Clostridia</taxon>
        <taxon>Eubacteriales</taxon>
        <taxon>Clostridiaceae</taxon>
        <taxon>Clostridium</taxon>
    </lineage>
</organism>
<feature type="transmembrane region" description="Helical" evidence="7">
    <location>
        <begin position="233"/>
        <end position="255"/>
    </location>
</feature>
<dbReference type="STRING" id="36745.CLSAP_26250"/>
<keyword evidence="3" id="KW-1003">Cell membrane</keyword>
<accession>M1LU96</accession>
<dbReference type="PANTHER" id="PTHR40074:SF2">
    <property type="entry name" value="O-ACETYLTRANSFERASE WECH"/>
    <property type="match status" value="1"/>
</dbReference>
<dbReference type="GO" id="GO:0009246">
    <property type="term" value="P:enterobacterial common antigen biosynthetic process"/>
    <property type="evidence" value="ECO:0007669"/>
    <property type="project" value="TreeGrafter"/>
</dbReference>
<evidence type="ECO:0000313" key="10">
    <source>
        <dbReference type="Proteomes" id="UP000011728"/>
    </source>
</evidence>
<evidence type="ECO:0000256" key="3">
    <source>
        <dbReference type="ARBA" id="ARBA00022475"/>
    </source>
</evidence>
<comment type="subcellular location">
    <subcellularLocation>
        <location evidence="1">Cell membrane</location>
        <topology evidence="1">Multi-pass membrane protein</topology>
    </subcellularLocation>
</comment>
<dbReference type="GO" id="GO:0005886">
    <property type="term" value="C:plasma membrane"/>
    <property type="evidence" value="ECO:0007669"/>
    <property type="project" value="UniProtKB-SubCell"/>
</dbReference>
<dbReference type="eggNOG" id="COG3274">
    <property type="taxonomic scope" value="Bacteria"/>
</dbReference>
<feature type="transmembrane region" description="Helical" evidence="7">
    <location>
        <begin position="180"/>
        <end position="197"/>
    </location>
</feature>
<evidence type="ECO:0000256" key="7">
    <source>
        <dbReference type="SAM" id="Phobius"/>
    </source>
</evidence>
<dbReference type="PANTHER" id="PTHR40074">
    <property type="entry name" value="O-ACETYLTRANSFERASE WECH"/>
    <property type="match status" value="1"/>
</dbReference>
<dbReference type="OrthoDB" id="1934930at2"/>
<feature type="transmembrane region" description="Helical" evidence="7">
    <location>
        <begin position="275"/>
        <end position="292"/>
    </location>
</feature>
<feature type="transmembrane region" description="Helical" evidence="7">
    <location>
        <begin position="304"/>
        <end position="323"/>
    </location>
</feature>
<sequence length="333" mass="38293">MSNREKNIDSLRALCALFVISVHVCAPYLTANLNVFNSDFGISSTIQVFARVAVPVFALISGRYLLSNWDEMSLAGFYKKKFSRIIVPFIFSIIIYGILRIFGEKTATFTSYITDTLNGTPYEHLWFFYMIVGLYAVTPILYKIKNKLSAKAFRNLGFVFLVMAIISEMVQGALGFKYIPIFYFVDYLGFFITGYTLKDYKPKFNPNILLLIYLLLSILRGSLALVLQANGNLLWRCMHLSSGPINTLADIYLYLFFSNLKLEKYRLASIGKYTLGIYIIHDMFVHGIMYFTNNTLTGVLFVDIFLYLAIVFSVSLLITKLMWKWSFTRRIIK</sequence>
<feature type="transmembrane region" description="Helical" evidence="7">
    <location>
        <begin position="209"/>
        <end position="227"/>
    </location>
</feature>
<feature type="transmembrane region" description="Helical" evidence="7">
    <location>
        <begin position="42"/>
        <end position="61"/>
    </location>
</feature>
<feature type="transmembrane region" description="Helical" evidence="7">
    <location>
        <begin position="82"/>
        <end position="102"/>
    </location>
</feature>
<name>M1LU96_9CLOT</name>
<proteinExistence type="inferred from homology"/>
<keyword evidence="4 7" id="KW-0812">Transmembrane</keyword>
<dbReference type="InterPro" id="IPR002656">
    <property type="entry name" value="Acyl_transf_3_dom"/>
</dbReference>
<comment type="similarity">
    <text evidence="2">Belongs to the acyltransferase 3 family.</text>
</comment>
<evidence type="ECO:0000313" key="9">
    <source>
        <dbReference type="EMBL" id="AGF56635.1"/>
    </source>
</evidence>
<dbReference type="Pfam" id="PF01757">
    <property type="entry name" value="Acyl_transf_3"/>
    <property type="match status" value="1"/>
</dbReference>
<keyword evidence="5 7" id="KW-1133">Transmembrane helix</keyword>
<evidence type="ECO:0000256" key="1">
    <source>
        <dbReference type="ARBA" id="ARBA00004651"/>
    </source>
</evidence>
<feature type="transmembrane region" description="Helical" evidence="7">
    <location>
        <begin position="12"/>
        <end position="30"/>
    </location>
</feature>
<dbReference type="Proteomes" id="UP000011728">
    <property type="component" value="Chromosome"/>
</dbReference>
<dbReference type="RefSeq" id="WP_015392954.1">
    <property type="nucleotide sequence ID" value="NC_020291.1"/>
</dbReference>
<keyword evidence="9" id="KW-0808">Transferase</keyword>
<keyword evidence="10" id="KW-1185">Reference proteome</keyword>
<keyword evidence="6 7" id="KW-0472">Membrane</keyword>
<evidence type="ECO:0000256" key="4">
    <source>
        <dbReference type="ARBA" id="ARBA00022692"/>
    </source>
</evidence>
<evidence type="ECO:0000256" key="6">
    <source>
        <dbReference type="ARBA" id="ARBA00023136"/>
    </source>
</evidence>
<dbReference type="AlphaFoldDB" id="M1LU96"/>
<evidence type="ECO:0000256" key="2">
    <source>
        <dbReference type="ARBA" id="ARBA00007400"/>
    </source>
</evidence>
<reference evidence="9 10" key="1">
    <citation type="submission" date="2013-02" db="EMBL/GenBank/DDBJ databases">
        <title>Genome sequence of Clostridium saccharoperbutylacetonicum N1-4(HMT).</title>
        <authorList>
            <person name="Poehlein A."/>
            <person name="Daniel R."/>
        </authorList>
    </citation>
    <scope>NUCLEOTIDE SEQUENCE [LARGE SCALE GENOMIC DNA]</scope>
    <source>
        <strain evidence="10">N1-4(HMT)</strain>
    </source>
</reference>
<dbReference type="EMBL" id="CP004121">
    <property type="protein sequence ID" value="AGF56635.1"/>
    <property type="molecule type" value="Genomic_DNA"/>
</dbReference>
<dbReference type="GO" id="GO:0016413">
    <property type="term" value="F:O-acetyltransferase activity"/>
    <property type="evidence" value="ECO:0007669"/>
    <property type="project" value="TreeGrafter"/>
</dbReference>
<feature type="domain" description="Acyltransferase 3" evidence="8">
    <location>
        <begin position="6"/>
        <end position="318"/>
    </location>
</feature>